<gene>
    <name evidence="1" type="ORF">S01H1_46882</name>
</gene>
<dbReference type="EMBL" id="BARS01030038">
    <property type="protein sequence ID" value="GAG17200.1"/>
    <property type="molecule type" value="Genomic_DNA"/>
</dbReference>
<reference evidence="1" key="1">
    <citation type="journal article" date="2014" name="Front. Microbiol.">
        <title>High frequency of phylogenetically diverse reductive dehalogenase-homologous genes in deep subseafloor sedimentary metagenomes.</title>
        <authorList>
            <person name="Kawai M."/>
            <person name="Futagami T."/>
            <person name="Toyoda A."/>
            <person name="Takaki Y."/>
            <person name="Nishi S."/>
            <person name="Hori S."/>
            <person name="Arai W."/>
            <person name="Tsubouchi T."/>
            <person name="Morono Y."/>
            <person name="Uchiyama I."/>
            <person name="Ito T."/>
            <person name="Fujiyama A."/>
            <person name="Inagaki F."/>
            <person name="Takami H."/>
        </authorList>
    </citation>
    <scope>NUCLEOTIDE SEQUENCE</scope>
    <source>
        <strain evidence="1">Expedition CK06-06</strain>
    </source>
</reference>
<feature type="non-terminal residue" evidence="1">
    <location>
        <position position="172"/>
    </location>
</feature>
<comment type="caution">
    <text evidence="1">The sequence shown here is derived from an EMBL/GenBank/DDBJ whole genome shotgun (WGS) entry which is preliminary data.</text>
</comment>
<sequence length="172" mass="20061">MMDLGEWTLEDPDGSISVHGGRVCWTKADRSAVRYIGREAHVQDGFHHSFTVCIEEGHVEDELNRGLLRLWELRRDWENRIWIYARKTPGGWTVHFEQRHRGQDLWAYHGTEPLEWGEKYTVSLQRTGDMHGLRVMNGEAEEVCVDSGEVKGLSQPFDWIWIASTLKSRRNN</sequence>
<name>X0VFX4_9ZZZZ</name>
<dbReference type="AlphaFoldDB" id="X0VFX4"/>
<organism evidence="1">
    <name type="scientific">marine sediment metagenome</name>
    <dbReference type="NCBI Taxonomy" id="412755"/>
    <lineage>
        <taxon>unclassified sequences</taxon>
        <taxon>metagenomes</taxon>
        <taxon>ecological metagenomes</taxon>
    </lineage>
</organism>
<accession>X0VFX4</accession>
<evidence type="ECO:0000313" key="1">
    <source>
        <dbReference type="EMBL" id="GAG17200.1"/>
    </source>
</evidence>
<protein>
    <submittedName>
        <fullName evidence="1">Uncharacterized protein</fullName>
    </submittedName>
</protein>
<proteinExistence type="predicted"/>